<dbReference type="KEGG" id="led:BBK82_14040"/>
<dbReference type="RefSeq" id="WP_065915421.1">
    <property type="nucleotide sequence ID" value="NZ_CP016793.1"/>
</dbReference>
<name>A0A1B2HH42_9PSEU</name>
<dbReference type="STRING" id="1586287.BBK82_14040"/>
<dbReference type="Proteomes" id="UP000093053">
    <property type="component" value="Chromosome"/>
</dbReference>
<keyword evidence="2" id="KW-1185">Reference proteome</keyword>
<accession>A0A1B2HH42</accession>
<reference evidence="1 2" key="1">
    <citation type="submission" date="2016-07" db="EMBL/GenBank/DDBJ databases">
        <title>Complete genome sequence of the Lentzea guizhouensis DHS C013.</title>
        <authorList>
            <person name="Cao C."/>
        </authorList>
    </citation>
    <scope>NUCLEOTIDE SEQUENCE [LARGE SCALE GENOMIC DNA]</scope>
    <source>
        <strain evidence="1 2">DHS C013</strain>
    </source>
</reference>
<sequence length="169" mass="17555">MKKSNVLKTVVAAVVTGTTTATVTNADQPQAVRRADDRPGYGALKLGMTLDEVRAAGLTQLSWGGDDAQVDAGCAADEQIAVSKKYGIERITLPIGANTPKGIGVGSTFADVKKAHPDAKEYRAGYSASIGSAHYAFLGIGSAEHYQDSDEVLVIKLSTNAVDCPMAAL</sequence>
<organism evidence="1 2">
    <name type="scientific">Lentzea guizhouensis</name>
    <dbReference type="NCBI Taxonomy" id="1586287"/>
    <lineage>
        <taxon>Bacteria</taxon>
        <taxon>Bacillati</taxon>
        <taxon>Actinomycetota</taxon>
        <taxon>Actinomycetes</taxon>
        <taxon>Pseudonocardiales</taxon>
        <taxon>Pseudonocardiaceae</taxon>
        <taxon>Lentzea</taxon>
    </lineage>
</organism>
<evidence type="ECO:0000313" key="2">
    <source>
        <dbReference type="Proteomes" id="UP000093053"/>
    </source>
</evidence>
<evidence type="ECO:0000313" key="1">
    <source>
        <dbReference type="EMBL" id="ANZ37023.1"/>
    </source>
</evidence>
<dbReference type="OrthoDB" id="3695075at2"/>
<proteinExistence type="predicted"/>
<dbReference type="AlphaFoldDB" id="A0A1B2HH42"/>
<dbReference type="EMBL" id="CP016793">
    <property type="protein sequence ID" value="ANZ37023.1"/>
    <property type="molecule type" value="Genomic_DNA"/>
</dbReference>
<gene>
    <name evidence="1" type="ORF">BBK82_14040</name>
</gene>
<protein>
    <submittedName>
        <fullName evidence="1">Uncharacterized protein</fullName>
    </submittedName>
</protein>